<feature type="region of interest" description="Disordered" evidence="1">
    <location>
        <begin position="1"/>
        <end position="41"/>
    </location>
</feature>
<proteinExistence type="predicted"/>
<keyword evidence="3" id="KW-1185">Reference proteome</keyword>
<comment type="caution">
    <text evidence="2">The sequence shown here is derived from an EMBL/GenBank/DDBJ whole genome shotgun (WGS) entry which is preliminary data.</text>
</comment>
<organism evidence="2 3">
    <name type="scientific">Macrophomina phaseolina</name>
    <dbReference type="NCBI Taxonomy" id="35725"/>
    <lineage>
        <taxon>Eukaryota</taxon>
        <taxon>Fungi</taxon>
        <taxon>Dikarya</taxon>
        <taxon>Ascomycota</taxon>
        <taxon>Pezizomycotina</taxon>
        <taxon>Dothideomycetes</taxon>
        <taxon>Dothideomycetes incertae sedis</taxon>
        <taxon>Botryosphaeriales</taxon>
        <taxon>Botryosphaeriaceae</taxon>
        <taxon>Macrophomina</taxon>
    </lineage>
</organism>
<evidence type="ECO:0000313" key="3">
    <source>
        <dbReference type="Proteomes" id="UP000774617"/>
    </source>
</evidence>
<evidence type="ECO:0000313" key="2">
    <source>
        <dbReference type="EMBL" id="KAH7046673.1"/>
    </source>
</evidence>
<dbReference type="PANTHER" id="PTHR42345">
    <property type="entry name" value="TPR_REGION DOMAIN-CONTAINING PROTEIN"/>
    <property type="match status" value="1"/>
</dbReference>
<name>A0ABQ8G6W1_9PEZI</name>
<sequence length="835" mass="93066">MAAALTGDSLSRLSSINEFNSRAPGDRWRPRYAASPEPQWAVSPAAYTPVRKASRALTTTPQTAPLAHRPRVQRHVSDPVAPLMIEDEWALDMPIRHRKTSSHDFQPKKPASPAQHRLLTSTTTTTTNAKASTGPTLDEAGPRPPSTGGRRQWPPRGYTLDSMLDQTEAEELICAGASIFKGRAEDAPGAPAGYYRFFAIMEGDDAERNDRARQPHDAYKDITLAQTMTAASSECPYPWLALEQPCMAYAFGWMPGTVTLNYKVSLSGNLKPRLKYGGGTIQPRRIKLGHILDRLRGLERGFLDDVRATPLDSVFLEEIEICPLFRLSDVSEPDGGTGLENQITDLIIVLTREEWIDFSQPKNHVVAKFFDAKDTARKTRFFHQLLLAVELHMRIHHDTHLDKAKRALMAALPPKVAWDMALAERWQENMTIKKSRTSKDESVFSFQLGAKKRQKEALRLFAKMLKWPNMQGLDYVLEEKSRYEVPLEDRSADAMSWFAGVILPGPTLPWLLMNSLIDCDKETGPSLKYLTHVAPASGFQYRANTYWSYKCIVGKVLGASRGVKQVTGWIGPCYYSPDLKRTECVKINQISPPKVRLRPEDVETMKIRTDPLGPEEEEYPLGDYDLLLPEMEDITDDIRVQKLSFHPVKEQPMLKHGGESAPLLWDAAIVFACGGDSWPMRLTYDVDFVAAYPCHQGPHVLGSSSDGPQVLFFDYKFKALRVDDGLVDINEWGPGLNMSHSDASPTSSRNGSRTTLASAQEPASSQLDCVLVIEALGVSDNEVFARSWCAQTGHHAVVANIKKTCMACAIREAYAACISVVILTEGGRDHEKDED</sequence>
<feature type="compositionally biased region" description="Polar residues" evidence="1">
    <location>
        <begin position="738"/>
        <end position="759"/>
    </location>
</feature>
<dbReference type="Proteomes" id="UP000774617">
    <property type="component" value="Unassembled WGS sequence"/>
</dbReference>
<feature type="compositionally biased region" description="Polar residues" evidence="1">
    <location>
        <begin position="8"/>
        <end position="20"/>
    </location>
</feature>
<feature type="region of interest" description="Disordered" evidence="1">
    <location>
        <begin position="98"/>
        <end position="159"/>
    </location>
</feature>
<evidence type="ECO:0000256" key="1">
    <source>
        <dbReference type="SAM" id="MobiDB-lite"/>
    </source>
</evidence>
<dbReference type="PANTHER" id="PTHR42345:SF1">
    <property type="entry name" value="VTC DOMAIN-CONTAINING PROTEIN"/>
    <property type="match status" value="1"/>
</dbReference>
<evidence type="ECO:0008006" key="4">
    <source>
        <dbReference type="Google" id="ProtNLM"/>
    </source>
</evidence>
<gene>
    <name evidence="2" type="ORF">B0J12DRAFT_700808</name>
</gene>
<dbReference type="EMBL" id="JAGTJR010000017">
    <property type="protein sequence ID" value="KAH7046673.1"/>
    <property type="molecule type" value="Genomic_DNA"/>
</dbReference>
<reference evidence="2 3" key="1">
    <citation type="journal article" date="2021" name="Nat. Commun.">
        <title>Genetic determinants of endophytism in the Arabidopsis root mycobiome.</title>
        <authorList>
            <person name="Mesny F."/>
            <person name="Miyauchi S."/>
            <person name="Thiergart T."/>
            <person name="Pickel B."/>
            <person name="Atanasova L."/>
            <person name="Karlsson M."/>
            <person name="Huettel B."/>
            <person name="Barry K.W."/>
            <person name="Haridas S."/>
            <person name="Chen C."/>
            <person name="Bauer D."/>
            <person name="Andreopoulos W."/>
            <person name="Pangilinan J."/>
            <person name="LaButti K."/>
            <person name="Riley R."/>
            <person name="Lipzen A."/>
            <person name="Clum A."/>
            <person name="Drula E."/>
            <person name="Henrissat B."/>
            <person name="Kohler A."/>
            <person name="Grigoriev I.V."/>
            <person name="Martin F.M."/>
            <person name="Hacquard S."/>
        </authorList>
    </citation>
    <scope>NUCLEOTIDE SEQUENCE [LARGE SCALE GENOMIC DNA]</scope>
    <source>
        <strain evidence="2 3">MPI-SDFR-AT-0080</strain>
    </source>
</reference>
<feature type="region of interest" description="Disordered" evidence="1">
    <location>
        <begin position="737"/>
        <end position="759"/>
    </location>
</feature>
<protein>
    <recommendedName>
        <fullName evidence="4">Vtc domain-containing protein</fullName>
    </recommendedName>
</protein>
<accession>A0ABQ8G6W1</accession>